<feature type="region of interest" description="Disordered" evidence="1">
    <location>
        <begin position="51"/>
        <end position="74"/>
    </location>
</feature>
<keyword evidence="3" id="KW-1185">Reference proteome</keyword>
<dbReference type="EMBL" id="NQVE01000097">
    <property type="protein sequence ID" value="RAL48983.1"/>
    <property type="molecule type" value="Genomic_DNA"/>
</dbReference>
<evidence type="ECO:0000313" key="3">
    <source>
        <dbReference type="Proteomes" id="UP000249390"/>
    </source>
</evidence>
<accession>A0A328DXY7</accession>
<proteinExistence type="predicted"/>
<feature type="compositionally biased region" description="Polar residues" evidence="1">
    <location>
        <begin position="128"/>
        <end position="144"/>
    </location>
</feature>
<reference evidence="2 3" key="1">
    <citation type="submission" date="2018-06" db="EMBL/GenBank/DDBJ databases">
        <title>The Genome of Cuscuta australis (Dodder) Provides Insight into the Evolution of Plant Parasitism.</title>
        <authorList>
            <person name="Liu H."/>
        </authorList>
    </citation>
    <scope>NUCLEOTIDE SEQUENCE [LARGE SCALE GENOMIC DNA]</scope>
    <source>
        <strain evidence="3">cv. Yunnan</strain>
        <tissue evidence="2">Vines</tissue>
    </source>
</reference>
<organism evidence="2 3">
    <name type="scientific">Cuscuta australis</name>
    <dbReference type="NCBI Taxonomy" id="267555"/>
    <lineage>
        <taxon>Eukaryota</taxon>
        <taxon>Viridiplantae</taxon>
        <taxon>Streptophyta</taxon>
        <taxon>Embryophyta</taxon>
        <taxon>Tracheophyta</taxon>
        <taxon>Spermatophyta</taxon>
        <taxon>Magnoliopsida</taxon>
        <taxon>eudicotyledons</taxon>
        <taxon>Gunneridae</taxon>
        <taxon>Pentapetalae</taxon>
        <taxon>asterids</taxon>
        <taxon>lamiids</taxon>
        <taxon>Solanales</taxon>
        <taxon>Convolvulaceae</taxon>
        <taxon>Cuscuteae</taxon>
        <taxon>Cuscuta</taxon>
        <taxon>Cuscuta subgen. Grammica</taxon>
        <taxon>Cuscuta sect. Cleistogrammica</taxon>
    </lineage>
</organism>
<comment type="caution">
    <text evidence="2">The sequence shown here is derived from an EMBL/GenBank/DDBJ whole genome shotgun (WGS) entry which is preliminary data.</text>
</comment>
<dbReference type="Proteomes" id="UP000249390">
    <property type="component" value="Unassembled WGS sequence"/>
</dbReference>
<sequence>MTLASARSIASELRIRPLQPCRNRPSLEGEDRGVLPLQDQAFELPRENVALSSPTISSSPLPYSKAGGGGGGAAATLPPSSLNLETLTSFPRLSAARSVIPLCSLLRLLTTISQSEEPSNPDFKLRTGNPNGLSSFKTGTVSENSKMEDVLEIPEKYEIEASNRE</sequence>
<name>A0A328DXY7_9ASTE</name>
<protein>
    <submittedName>
        <fullName evidence="2">Uncharacterized protein</fullName>
    </submittedName>
</protein>
<feature type="region of interest" description="Disordered" evidence="1">
    <location>
        <begin position="115"/>
        <end position="149"/>
    </location>
</feature>
<evidence type="ECO:0000256" key="1">
    <source>
        <dbReference type="SAM" id="MobiDB-lite"/>
    </source>
</evidence>
<feature type="compositionally biased region" description="Low complexity" evidence="1">
    <location>
        <begin position="52"/>
        <end position="64"/>
    </location>
</feature>
<gene>
    <name evidence="2" type="ORF">DM860_001303</name>
</gene>
<evidence type="ECO:0000313" key="2">
    <source>
        <dbReference type="EMBL" id="RAL48983.1"/>
    </source>
</evidence>
<dbReference type="AlphaFoldDB" id="A0A328DXY7"/>